<feature type="compositionally biased region" description="Low complexity" evidence="1">
    <location>
        <begin position="30"/>
        <end position="51"/>
    </location>
</feature>
<evidence type="ECO:0000313" key="4">
    <source>
        <dbReference type="Proteomes" id="UP000315017"/>
    </source>
</evidence>
<proteinExistence type="predicted"/>
<accession>A0A517YM88</accession>
<dbReference type="KEGG" id="aagg:ETAA8_64790"/>
<feature type="region of interest" description="Disordered" evidence="1">
    <location>
        <begin position="25"/>
        <end position="74"/>
    </location>
</feature>
<dbReference type="InterPro" id="IPR025419">
    <property type="entry name" value="DUF4142"/>
</dbReference>
<keyword evidence="4" id="KW-1185">Reference proteome</keyword>
<dbReference type="RefSeq" id="WP_145098276.1">
    <property type="nucleotide sequence ID" value="NZ_CP036274.1"/>
</dbReference>
<dbReference type="AlphaFoldDB" id="A0A517YM88"/>
<name>A0A517YM88_9BACT</name>
<dbReference type="EMBL" id="CP036274">
    <property type="protein sequence ID" value="QDU31326.1"/>
    <property type="molecule type" value="Genomic_DNA"/>
</dbReference>
<organism evidence="3 4">
    <name type="scientific">Anatilimnocola aggregata</name>
    <dbReference type="NCBI Taxonomy" id="2528021"/>
    <lineage>
        <taxon>Bacteria</taxon>
        <taxon>Pseudomonadati</taxon>
        <taxon>Planctomycetota</taxon>
        <taxon>Planctomycetia</taxon>
        <taxon>Pirellulales</taxon>
        <taxon>Pirellulaceae</taxon>
        <taxon>Anatilimnocola</taxon>
    </lineage>
</organism>
<feature type="compositionally biased region" description="Low complexity" evidence="1">
    <location>
        <begin position="59"/>
        <end position="74"/>
    </location>
</feature>
<evidence type="ECO:0000259" key="2">
    <source>
        <dbReference type="Pfam" id="PF13628"/>
    </source>
</evidence>
<protein>
    <recommendedName>
        <fullName evidence="2">DUF4142 domain-containing protein</fullName>
    </recommendedName>
</protein>
<dbReference type="Gene3D" id="1.20.1260.10">
    <property type="match status" value="1"/>
</dbReference>
<feature type="compositionally biased region" description="Low complexity" evidence="1">
    <location>
        <begin position="168"/>
        <end position="179"/>
    </location>
</feature>
<dbReference type="OrthoDB" id="209532at2"/>
<reference evidence="3 4" key="1">
    <citation type="submission" date="2019-02" db="EMBL/GenBank/DDBJ databases">
        <title>Deep-cultivation of Planctomycetes and their phenomic and genomic characterization uncovers novel biology.</title>
        <authorList>
            <person name="Wiegand S."/>
            <person name="Jogler M."/>
            <person name="Boedeker C."/>
            <person name="Pinto D."/>
            <person name="Vollmers J."/>
            <person name="Rivas-Marin E."/>
            <person name="Kohn T."/>
            <person name="Peeters S.H."/>
            <person name="Heuer A."/>
            <person name="Rast P."/>
            <person name="Oberbeckmann S."/>
            <person name="Bunk B."/>
            <person name="Jeske O."/>
            <person name="Meyerdierks A."/>
            <person name="Storesund J.E."/>
            <person name="Kallscheuer N."/>
            <person name="Luecker S."/>
            <person name="Lage O.M."/>
            <person name="Pohl T."/>
            <person name="Merkel B.J."/>
            <person name="Hornburger P."/>
            <person name="Mueller R.-W."/>
            <person name="Bruemmer F."/>
            <person name="Labrenz M."/>
            <person name="Spormann A.M."/>
            <person name="Op den Camp H."/>
            <person name="Overmann J."/>
            <person name="Amann R."/>
            <person name="Jetten M.S.M."/>
            <person name="Mascher T."/>
            <person name="Medema M.H."/>
            <person name="Devos D.P."/>
            <person name="Kaster A.-K."/>
            <person name="Ovreas L."/>
            <person name="Rohde M."/>
            <person name="Galperin M.Y."/>
            <person name="Jogler C."/>
        </authorList>
    </citation>
    <scope>NUCLEOTIDE SEQUENCE [LARGE SCALE GENOMIC DNA]</scope>
    <source>
        <strain evidence="3 4">ETA_A8</strain>
    </source>
</reference>
<feature type="compositionally biased region" description="Basic and acidic residues" evidence="1">
    <location>
        <begin position="138"/>
        <end position="167"/>
    </location>
</feature>
<dbReference type="PANTHER" id="PTHR38593">
    <property type="entry name" value="BLR2558 PROTEIN"/>
    <property type="match status" value="1"/>
</dbReference>
<feature type="region of interest" description="Disordered" evidence="1">
    <location>
        <begin position="126"/>
        <end position="179"/>
    </location>
</feature>
<dbReference type="Proteomes" id="UP000315017">
    <property type="component" value="Chromosome"/>
</dbReference>
<dbReference type="InterPro" id="IPR012347">
    <property type="entry name" value="Ferritin-like"/>
</dbReference>
<evidence type="ECO:0000313" key="3">
    <source>
        <dbReference type="EMBL" id="QDU31326.1"/>
    </source>
</evidence>
<dbReference type="PANTHER" id="PTHR38593:SF1">
    <property type="entry name" value="BLR2558 PROTEIN"/>
    <property type="match status" value="1"/>
</dbReference>
<gene>
    <name evidence="3" type="ORF">ETAA8_64790</name>
</gene>
<evidence type="ECO:0000256" key="1">
    <source>
        <dbReference type="SAM" id="MobiDB-lite"/>
    </source>
</evidence>
<feature type="domain" description="DUF4142" evidence="2">
    <location>
        <begin position="76"/>
        <end position="138"/>
    </location>
</feature>
<sequence length="300" mass="32813">MRKVYGWSVAGVVLFGGLAVGQGTQPSTNNQIKPGQGQPIQNQQNQNQQNQVRPGVAGGNQQVQQSQQGQQSQRNADQEVAALIAACNRNEVEIAKFAMSRLKSDEAKEVATLMIKDHTAGAEKFAKWAGTTNTSIRSEGREEGRGNDGDRREERRDSDRNDNREGARANPATTPNNPAARVAVQGTTIQPNTQPGNAGQPRVALRPVSGQLNWSQVHQEVAAEGLESCKKELSRYEGNDFDKAFLGHQLGAHMMAATQLKVLRNHVSSELASEIDDAHATTEKHIKHLREVMDEKKDQK</sequence>
<dbReference type="Pfam" id="PF13628">
    <property type="entry name" value="DUF4142"/>
    <property type="match status" value="1"/>
</dbReference>